<dbReference type="InterPro" id="IPR006091">
    <property type="entry name" value="Acyl-CoA_Oxase/DH_mid-dom"/>
</dbReference>
<evidence type="ECO:0000313" key="10">
    <source>
        <dbReference type="Proteomes" id="UP000243015"/>
    </source>
</evidence>
<dbReference type="SUPFAM" id="SSF56645">
    <property type="entry name" value="Acyl-CoA dehydrogenase NM domain-like"/>
    <property type="match status" value="1"/>
</dbReference>
<dbReference type="Proteomes" id="UP000243015">
    <property type="component" value="Unassembled WGS sequence"/>
</dbReference>
<dbReference type="VEuPathDB" id="FungiDB:TERG_07496"/>
<dbReference type="GO" id="GO:0003995">
    <property type="term" value="F:acyl-CoA dehydrogenase activity"/>
    <property type="evidence" value="ECO:0007669"/>
    <property type="project" value="InterPro"/>
</dbReference>
<evidence type="ECO:0000259" key="8">
    <source>
        <dbReference type="Pfam" id="PF02771"/>
    </source>
</evidence>
<dbReference type="Pfam" id="PF02771">
    <property type="entry name" value="Acyl-CoA_dh_N"/>
    <property type="match status" value="1"/>
</dbReference>
<evidence type="ECO:0000256" key="1">
    <source>
        <dbReference type="ARBA" id="ARBA00001974"/>
    </source>
</evidence>
<gene>
    <name evidence="9" type="ORF">A7C99_1344</name>
</gene>
<comment type="caution">
    <text evidence="9">The sequence shown here is derived from an EMBL/GenBank/DDBJ whole genome shotgun (WGS) entry which is preliminary data.</text>
</comment>
<dbReference type="GO" id="GO:0050660">
    <property type="term" value="F:flavin adenine dinucleotide binding"/>
    <property type="evidence" value="ECO:0007669"/>
    <property type="project" value="InterPro"/>
</dbReference>
<dbReference type="SUPFAM" id="SSF52096">
    <property type="entry name" value="ClpP/crotonase"/>
    <property type="match status" value="1"/>
</dbReference>
<dbReference type="InterPro" id="IPR014748">
    <property type="entry name" value="Enoyl-CoA_hydra_C"/>
</dbReference>
<comment type="similarity">
    <text evidence="2">Belongs to the acyl-CoA dehydrogenase family.</text>
</comment>
<dbReference type="InterPro" id="IPR036250">
    <property type="entry name" value="AcylCo_DH-like_C"/>
</dbReference>
<feature type="domain" description="Acyl-CoA oxidase/dehydrogenase middle" evidence="7">
    <location>
        <begin position="454"/>
        <end position="547"/>
    </location>
</feature>
<dbReference type="InterPro" id="IPR009100">
    <property type="entry name" value="AcylCoA_DH/oxidase_NM_dom_sf"/>
</dbReference>
<keyword evidence="3" id="KW-0285">Flavoprotein</keyword>
<dbReference type="AlphaFoldDB" id="A0A178F4Z1"/>
<dbReference type="EMBL" id="LHPM01000010">
    <property type="protein sequence ID" value="OAL67480.1"/>
    <property type="molecule type" value="Genomic_DNA"/>
</dbReference>
<dbReference type="SUPFAM" id="SSF47203">
    <property type="entry name" value="Acyl-CoA dehydrogenase C-terminal domain-like"/>
    <property type="match status" value="1"/>
</dbReference>
<evidence type="ECO:0000313" key="9">
    <source>
        <dbReference type="EMBL" id="OAL67480.1"/>
    </source>
</evidence>
<dbReference type="InterPro" id="IPR050741">
    <property type="entry name" value="Acyl-CoA_dehydrogenase"/>
</dbReference>
<dbReference type="Pfam" id="PF00378">
    <property type="entry name" value="ECH_1"/>
    <property type="match status" value="1"/>
</dbReference>
<dbReference type="PROSITE" id="PS00072">
    <property type="entry name" value="ACYL_COA_DH_1"/>
    <property type="match status" value="1"/>
</dbReference>
<dbReference type="Gene3D" id="2.40.110.10">
    <property type="entry name" value="Butyryl-CoA Dehydrogenase, subunit A, domain 2"/>
    <property type="match status" value="1"/>
</dbReference>
<comment type="cofactor">
    <cofactor evidence="1">
        <name>FAD</name>
        <dbReference type="ChEBI" id="CHEBI:57692"/>
    </cofactor>
</comment>
<evidence type="ECO:0000259" key="7">
    <source>
        <dbReference type="Pfam" id="PF02770"/>
    </source>
</evidence>
<dbReference type="InterPro" id="IPR006089">
    <property type="entry name" value="Acyl-CoA_DH_CS"/>
</dbReference>
<dbReference type="Pfam" id="PF02770">
    <property type="entry name" value="Acyl-CoA_dh_M"/>
    <property type="match status" value="1"/>
</dbReference>
<dbReference type="Gene3D" id="3.90.226.10">
    <property type="entry name" value="2-enoyl-CoA Hydratase, Chain A, domain 1"/>
    <property type="match status" value="1"/>
</dbReference>
<dbReference type="PANTHER" id="PTHR48083:SF17">
    <property type="entry name" value="ACYL-COA DEHYDROGENASE (AFU_ORTHOLOGUE AFUA_2G16630)-RELATED"/>
    <property type="match status" value="1"/>
</dbReference>
<dbReference type="Gene3D" id="1.20.140.10">
    <property type="entry name" value="Butyryl-CoA Dehydrogenase, subunit A, domain 3"/>
    <property type="match status" value="1"/>
</dbReference>
<dbReference type="Gene3D" id="1.10.12.10">
    <property type="entry name" value="Lyase 2-enoyl-coa Hydratase, Chain A, domain 2"/>
    <property type="match status" value="1"/>
</dbReference>
<dbReference type="InterPro" id="IPR001753">
    <property type="entry name" value="Enoyl-CoA_hydra/iso"/>
</dbReference>
<accession>A0A178F4Z1</accession>
<dbReference type="GO" id="GO:0005737">
    <property type="term" value="C:cytoplasm"/>
    <property type="evidence" value="ECO:0007669"/>
    <property type="project" value="TreeGrafter"/>
</dbReference>
<evidence type="ECO:0000256" key="4">
    <source>
        <dbReference type="ARBA" id="ARBA00022827"/>
    </source>
</evidence>
<dbReference type="InterPro" id="IPR029045">
    <property type="entry name" value="ClpP/crotonase-like_dom_sf"/>
</dbReference>
<proteinExistence type="inferred from homology"/>
<organism evidence="9 10">
    <name type="scientific">Trichophyton rubrum</name>
    <name type="common">Athlete's foot fungus</name>
    <name type="synonym">Epidermophyton rubrum</name>
    <dbReference type="NCBI Taxonomy" id="5551"/>
    <lineage>
        <taxon>Eukaryota</taxon>
        <taxon>Fungi</taxon>
        <taxon>Dikarya</taxon>
        <taxon>Ascomycota</taxon>
        <taxon>Pezizomycotina</taxon>
        <taxon>Eurotiomycetes</taxon>
        <taxon>Eurotiomycetidae</taxon>
        <taxon>Onygenales</taxon>
        <taxon>Arthrodermataceae</taxon>
        <taxon>Trichophyton</taxon>
    </lineage>
</organism>
<dbReference type="Gene3D" id="1.10.540.10">
    <property type="entry name" value="Acyl-CoA dehydrogenase/oxidase, N-terminal domain"/>
    <property type="match status" value="1"/>
</dbReference>
<evidence type="ECO:0000256" key="3">
    <source>
        <dbReference type="ARBA" id="ARBA00022630"/>
    </source>
</evidence>
<dbReference type="VEuPathDB" id="FungiDB:TERG_07495"/>
<dbReference type="InterPro" id="IPR037069">
    <property type="entry name" value="AcylCoA_DH/ox_N_sf"/>
</dbReference>
<dbReference type="Pfam" id="PF00441">
    <property type="entry name" value="Acyl-CoA_dh_1"/>
    <property type="match status" value="1"/>
</dbReference>
<dbReference type="PANTHER" id="PTHR48083">
    <property type="entry name" value="MEDIUM-CHAIN SPECIFIC ACYL-COA DEHYDROGENASE, MITOCHONDRIAL-RELATED"/>
    <property type="match status" value="1"/>
</dbReference>
<evidence type="ECO:0000256" key="2">
    <source>
        <dbReference type="ARBA" id="ARBA00009347"/>
    </source>
</evidence>
<feature type="domain" description="Acyl-CoA dehydrogenase/oxidase C-terminal" evidence="6">
    <location>
        <begin position="559"/>
        <end position="714"/>
    </location>
</feature>
<reference evidence="9 10" key="1">
    <citation type="submission" date="2016-05" db="EMBL/GenBank/DDBJ databases">
        <title>Genome sequencing of Trichophyton rubrum CMCC(F)T1i isolated from hair.</title>
        <authorList>
            <person name="Zhan P."/>
            <person name="Tao Y."/>
            <person name="Liu W."/>
        </authorList>
    </citation>
    <scope>NUCLEOTIDE SEQUENCE [LARGE SCALE GENOMIC DNA]</scope>
    <source>
        <strain evidence="10">CMCC(F)T1i</strain>
    </source>
</reference>
<protein>
    <submittedName>
        <fullName evidence="9">Acyl-CoA dehydrogenase</fullName>
    </submittedName>
</protein>
<dbReference type="InterPro" id="IPR046373">
    <property type="entry name" value="Acyl-CoA_Oxase/DH_mid-dom_sf"/>
</dbReference>
<sequence length="732" mass="80522">MVSPDTQPPPLSCVTLSFPAPYVLLATINRPAQMNSLSFEAAWEMDRLWDWMDEEPQIRVGIITGAGKKAFCSGMDIKDRLEIEKLDELALAKAVAYPPTGFAGLTRRTGKKPIIAACNGHAHGGGFEIVLNSDLVIAAEHADFKLPDSARGTGALCGGLPRLARILTLQRAMLLALLTYTLSAQEAMEWGIVQKVVPADDLIKEAVKMASGIAAMSPDSIIVNRAGIRQGWETASVEHASTLIWDTYAKKLMLGENAIEGMQAFKEKRRPVWKPSKLTSTRGGLSIFFAPYLPLSQTSNMAAPFGSPVPYAEPQWYSRDCSPYHNESHRKLRAFVRDYVEMELMPYAHEWEEQGFVPDETVRRFAKNGFYIIDRSKPEYMGGISLPAGIAPGEWDVFHTLIVADELNRVGYSGPVWGLNGGNSIGCPPIMNFGTEQQKLEYLPRVARGEIRFCLGVTEPDAGSDVSGIKTVAKKVGSHYIVNGAKKWITNGIWADYCTAAVRTGGPGHGGISFLIIPLAAEGVTRRRMFNSGVHASGSTFLEFDDVEVPVENLIGKENEGFKYIMSNFNPERLSLASACIRLSRVCVEDAFKYSTIRETFGKPLLANQVIRAKISKMGQLIEPCQAFMDQLAYTIKTSEQTGRKTDIGGMTALLKVMSTRCLEKVCREAQQIMGGAGYNKAGKGSRIEAISRDVRVYVVGGGSEEILRDLSVREELKHMRKVMEAQKRAKM</sequence>
<evidence type="ECO:0000259" key="6">
    <source>
        <dbReference type="Pfam" id="PF00441"/>
    </source>
</evidence>
<feature type="domain" description="Acyl-CoA dehydrogenase/oxidase N-terminal" evidence="8">
    <location>
        <begin position="327"/>
        <end position="450"/>
    </location>
</feature>
<evidence type="ECO:0000256" key="5">
    <source>
        <dbReference type="ARBA" id="ARBA00023002"/>
    </source>
</evidence>
<dbReference type="CDD" id="cd06558">
    <property type="entry name" value="crotonase-like"/>
    <property type="match status" value="1"/>
</dbReference>
<keyword evidence="4" id="KW-0274">FAD</keyword>
<keyword evidence="5" id="KW-0560">Oxidoreductase</keyword>
<name>A0A178F4Z1_TRIRU</name>
<dbReference type="InterPro" id="IPR009075">
    <property type="entry name" value="AcylCo_DH/oxidase_C"/>
</dbReference>
<dbReference type="InterPro" id="IPR013786">
    <property type="entry name" value="AcylCoA_DH/ox_N"/>
</dbReference>
<dbReference type="GO" id="GO:0033539">
    <property type="term" value="P:fatty acid beta-oxidation using acyl-CoA dehydrogenase"/>
    <property type="evidence" value="ECO:0007669"/>
    <property type="project" value="TreeGrafter"/>
</dbReference>